<dbReference type="SUPFAM" id="SSF53955">
    <property type="entry name" value="Lysozyme-like"/>
    <property type="match status" value="1"/>
</dbReference>
<keyword evidence="3" id="KW-0472">Membrane</keyword>
<dbReference type="EMBL" id="JACHID010000006">
    <property type="protein sequence ID" value="MBB5021935.1"/>
    <property type="molecule type" value="Genomic_DNA"/>
</dbReference>
<dbReference type="NCBIfam" id="NF008112">
    <property type="entry name" value="PRK10859.1"/>
    <property type="match status" value="1"/>
</dbReference>
<evidence type="ECO:0000313" key="6">
    <source>
        <dbReference type="EMBL" id="MBB5021935.1"/>
    </source>
</evidence>
<dbReference type="CDD" id="cd13403">
    <property type="entry name" value="MLTF-like"/>
    <property type="match status" value="1"/>
</dbReference>
<name>A0A7W7Y4I3_9BACT</name>
<dbReference type="PANTHER" id="PTHR35936:SF32">
    <property type="entry name" value="MEMBRANE-BOUND LYTIC MUREIN TRANSGLYCOSYLASE F"/>
    <property type="match status" value="1"/>
</dbReference>
<sequence length="473" mass="53508">MAISPALSSPSPSFRHLRLSLLMLALLLLSACEQKGLNTHPEAIRHEGVLRVLTLADTGGETYDHPVLLERELAEDFASFLGVEVEFIEFATVDEVVSALVDGQGHMAAAGFTRTTRWEGEFDIGPSFYQVSHQVVCRRGGVRPGSFEDLLDASLLLNSEYSLQVLLQDIYPARESLPQWRAEPGIPAEATLKRVWEQEADCTVAPSHLVSLNRRFFPELTVEFTLPGARDRVWLLPQGSEGLAHSQQQWFDQLKESSHLNSLLTRYYSHVEDFDYVDTRRFLYRIEHLLPQFRQLFEEAGERYDIDWRLLAAQAYQESHWNPAARSPTGVRGIMMLTLRTAGDLGISSRLNAAQSIDGGARYLASLHGRLPESVTEPDRTWQALAAYNVGMGHLYDARGLARELGYNPDLWSDMQEVLPLLAQPEFYRDLRFGRARGQEPVEYVTRIRNYYAVLLRVLEAEEASAVDVIFDE</sequence>
<dbReference type="Pfam" id="PF00497">
    <property type="entry name" value="SBP_bac_3"/>
    <property type="match status" value="1"/>
</dbReference>
<dbReference type="RefSeq" id="WP_183731527.1">
    <property type="nucleotide sequence ID" value="NZ_JACHID010000006.1"/>
</dbReference>
<feature type="domain" description="Transglycosylase SLT" evidence="5">
    <location>
        <begin position="296"/>
        <end position="404"/>
    </location>
</feature>
<comment type="caution">
    <text evidence="6">The sequence shown here is derived from an EMBL/GenBank/DDBJ whole genome shotgun (WGS) entry which is preliminary data.</text>
</comment>
<comment type="subcellular location">
    <subcellularLocation>
        <location evidence="1">Cell outer membrane</location>
        <topology evidence="1">Peripheral membrane protein</topology>
    </subcellularLocation>
</comment>
<accession>A0A7W7Y4I3</accession>
<evidence type="ECO:0000259" key="5">
    <source>
        <dbReference type="Pfam" id="PF01464"/>
    </source>
</evidence>
<keyword evidence="7" id="KW-1185">Reference proteome</keyword>
<dbReference type="InterPro" id="IPR001638">
    <property type="entry name" value="Solute-binding_3/MltF_N"/>
</dbReference>
<protein>
    <submittedName>
        <fullName evidence="6">Membrane-bound lytic murein transglycosylase F</fullName>
    </submittedName>
</protein>
<organism evidence="6 7">
    <name type="scientific">Desulfurispira natronophila</name>
    <dbReference type="NCBI Taxonomy" id="682562"/>
    <lineage>
        <taxon>Bacteria</taxon>
        <taxon>Pseudomonadati</taxon>
        <taxon>Chrysiogenota</taxon>
        <taxon>Chrysiogenia</taxon>
        <taxon>Chrysiogenales</taxon>
        <taxon>Chrysiogenaceae</taxon>
        <taxon>Desulfurispira</taxon>
    </lineage>
</organism>
<keyword evidence="2" id="KW-0732">Signal</keyword>
<dbReference type="CDD" id="cd01009">
    <property type="entry name" value="PBP2_YfhD_N"/>
    <property type="match status" value="1"/>
</dbReference>
<dbReference type="Gene3D" id="3.40.190.10">
    <property type="entry name" value="Periplasmic binding protein-like II"/>
    <property type="match status" value="2"/>
</dbReference>
<feature type="domain" description="Solute-binding protein family 3/N-terminal" evidence="4">
    <location>
        <begin position="71"/>
        <end position="269"/>
    </location>
</feature>
<dbReference type="Gene3D" id="1.10.530.10">
    <property type="match status" value="1"/>
</dbReference>
<dbReference type="PANTHER" id="PTHR35936">
    <property type="entry name" value="MEMBRANE-BOUND LYTIC MUREIN TRANSGLYCOSYLASE F"/>
    <property type="match status" value="1"/>
</dbReference>
<evidence type="ECO:0000256" key="3">
    <source>
        <dbReference type="ARBA" id="ARBA00023237"/>
    </source>
</evidence>
<dbReference type="InterPro" id="IPR008258">
    <property type="entry name" value="Transglycosylase_SLT_dom_1"/>
</dbReference>
<proteinExistence type="predicted"/>
<dbReference type="AlphaFoldDB" id="A0A7W7Y4I3"/>
<evidence type="ECO:0000256" key="1">
    <source>
        <dbReference type="ARBA" id="ARBA00004339"/>
    </source>
</evidence>
<gene>
    <name evidence="6" type="ORF">HNR37_001249</name>
</gene>
<dbReference type="Pfam" id="PF01464">
    <property type="entry name" value="SLT"/>
    <property type="match status" value="1"/>
</dbReference>
<dbReference type="Proteomes" id="UP000528322">
    <property type="component" value="Unassembled WGS sequence"/>
</dbReference>
<keyword evidence="3" id="KW-0998">Cell outer membrane</keyword>
<evidence type="ECO:0000259" key="4">
    <source>
        <dbReference type="Pfam" id="PF00497"/>
    </source>
</evidence>
<evidence type="ECO:0000313" key="7">
    <source>
        <dbReference type="Proteomes" id="UP000528322"/>
    </source>
</evidence>
<dbReference type="SUPFAM" id="SSF53850">
    <property type="entry name" value="Periplasmic binding protein-like II"/>
    <property type="match status" value="1"/>
</dbReference>
<dbReference type="GO" id="GO:0009279">
    <property type="term" value="C:cell outer membrane"/>
    <property type="evidence" value="ECO:0007669"/>
    <property type="project" value="UniProtKB-SubCell"/>
</dbReference>
<evidence type="ECO:0000256" key="2">
    <source>
        <dbReference type="ARBA" id="ARBA00022729"/>
    </source>
</evidence>
<dbReference type="InterPro" id="IPR023346">
    <property type="entry name" value="Lysozyme-like_dom_sf"/>
</dbReference>
<reference evidence="6 7" key="1">
    <citation type="submission" date="2020-08" db="EMBL/GenBank/DDBJ databases">
        <title>Genomic Encyclopedia of Type Strains, Phase IV (KMG-IV): sequencing the most valuable type-strain genomes for metagenomic binning, comparative biology and taxonomic classification.</title>
        <authorList>
            <person name="Goeker M."/>
        </authorList>
    </citation>
    <scope>NUCLEOTIDE SEQUENCE [LARGE SCALE GENOMIC DNA]</scope>
    <source>
        <strain evidence="6 7">DSM 22071</strain>
    </source>
</reference>